<keyword evidence="1" id="KW-1133">Transmembrane helix</keyword>
<dbReference type="EMBL" id="PKGI01000024">
    <property type="protein sequence ID" value="PLA76690.1"/>
    <property type="molecule type" value="Genomic_DNA"/>
</dbReference>
<comment type="caution">
    <text evidence="2">The sequence shown here is derived from an EMBL/GenBank/DDBJ whole genome shotgun (WGS) entry which is preliminary data.</text>
</comment>
<dbReference type="AlphaFoldDB" id="A0A2I2ABC9"/>
<keyword evidence="1" id="KW-0812">Transmembrane</keyword>
<organism evidence="2 3">
    <name type="scientific">Ligilactobacillus agilis</name>
    <dbReference type="NCBI Taxonomy" id="1601"/>
    <lineage>
        <taxon>Bacteria</taxon>
        <taxon>Bacillati</taxon>
        <taxon>Bacillota</taxon>
        <taxon>Bacilli</taxon>
        <taxon>Lactobacillales</taxon>
        <taxon>Lactobacillaceae</taxon>
        <taxon>Ligilactobacillus</taxon>
    </lineage>
</organism>
<evidence type="ECO:0000313" key="3">
    <source>
        <dbReference type="Proteomes" id="UP000234579"/>
    </source>
</evidence>
<protein>
    <submittedName>
        <fullName evidence="2">Uncharacterized protein</fullName>
    </submittedName>
</protein>
<dbReference type="RefSeq" id="WP_101811707.1">
    <property type="nucleotide sequence ID" value="NZ_PKGI01000024.1"/>
</dbReference>
<proteinExistence type="predicted"/>
<evidence type="ECO:0000313" key="2">
    <source>
        <dbReference type="EMBL" id="PLA76690.1"/>
    </source>
</evidence>
<dbReference type="Proteomes" id="UP000234579">
    <property type="component" value="Unassembled WGS sequence"/>
</dbReference>
<gene>
    <name evidence="2" type="ORF">CYR79_05010</name>
</gene>
<name>A0A2I2ABC9_9LACO</name>
<evidence type="ECO:0000256" key="1">
    <source>
        <dbReference type="SAM" id="Phobius"/>
    </source>
</evidence>
<feature type="transmembrane region" description="Helical" evidence="1">
    <location>
        <begin position="38"/>
        <end position="59"/>
    </location>
</feature>
<accession>A0A2I2ABC9</accession>
<reference evidence="3" key="1">
    <citation type="submission" date="2017-12" db="EMBL/GenBank/DDBJ databases">
        <authorList>
            <person name="Christensen H."/>
        </authorList>
    </citation>
    <scope>NUCLEOTIDE SEQUENCE [LARGE SCALE GENOMIC DNA]</scope>
    <source>
        <strain evidence="3">268A</strain>
    </source>
</reference>
<sequence length="61" mass="7346">MTEEQVETKAESLSRTEMRKQQKELLEEAKITKLKRRLNYVIAFLVTVLILILLFMRFINF</sequence>
<keyword evidence="1" id="KW-0472">Membrane</keyword>